<dbReference type="GO" id="GO:0005524">
    <property type="term" value="F:ATP binding"/>
    <property type="evidence" value="ECO:0007669"/>
    <property type="project" value="InterPro"/>
</dbReference>
<dbReference type="Proteomes" id="UP000198773">
    <property type="component" value="Unassembled WGS sequence"/>
</dbReference>
<organism evidence="3 4">
    <name type="scientific">Alkalimonas amylolytica</name>
    <dbReference type="NCBI Taxonomy" id="152573"/>
    <lineage>
        <taxon>Bacteria</taxon>
        <taxon>Pseudomonadati</taxon>
        <taxon>Pseudomonadota</taxon>
        <taxon>Gammaproteobacteria</taxon>
        <taxon>Alkalimonas</taxon>
    </lineage>
</organism>
<dbReference type="RefSeq" id="WP_091344730.1">
    <property type="nucleotide sequence ID" value="NZ_FNRM01000010.1"/>
</dbReference>
<dbReference type="Pfam" id="PF13091">
    <property type="entry name" value="PLDc_2"/>
    <property type="match status" value="1"/>
</dbReference>
<evidence type="ECO:0000259" key="1">
    <source>
        <dbReference type="PROSITE" id="PS51192"/>
    </source>
</evidence>
<proteinExistence type="predicted"/>
<dbReference type="InterPro" id="IPR015927">
    <property type="entry name" value="Peptidase_S24_S26A/B/C"/>
</dbReference>
<gene>
    <name evidence="3" type="ORF">SAMN04488051_11016</name>
</gene>
<dbReference type="GO" id="GO:0004386">
    <property type="term" value="F:helicase activity"/>
    <property type="evidence" value="ECO:0007669"/>
    <property type="project" value="UniProtKB-KW"/>
</dbReference>
<dbReference type="SUPFAM" id="SSF51306">
    <property type="entry name" value="LexA/Signal peptidase"/>
    <property type="match status" value="1"/>
</dbReference>
<dbReference type="AlphaFoldDB" id="A0A1H4FFH9"/>
<dbReference type="InterPro" id="IPR006935">
    <property type="entry name" value="Helicase/UvrB_N"/>
</dbReference>
<protein>
    <submittedName>
        <fullName evidence="3">Helicase conserved C-terminal domain-containing protein</fullName>
    </submittedName>
</protein>
<dbReference type="SUPFAM" id="SSF52540">
    <property type="entry name" value="P-loop containing nucleoside triphosphate hydrolases"/>
    <property type="match status" value="1"/>
</dbReference>
<dbReference type="PANTHER" id="PTHR47962:SF4">
    <property type="entry name" value="HELICASE"/>
    <property type="match status" value="1"/>
</dbReference>
<evidence type="ECO:0000259" key="2">
    <source>
        <dbReference type="PROSITE" id="PS51194"/>
    </source>
</evidence>
<keyword evidence="3" id="KW-0067">ATP-binding</keyword>
<feature type="domain" description="Helicase C-terminal" evidence="2">
    <location>
        <begin position="425"/>
        <end position="579"/>
    </location>
</feature>
<dbReference type="OrthoDB" id="9804086at2"/>
<dbReference type="CDD" id="cd18799">
    <property type="entry name" value="SF2_C_EcoAI-like"/>
    <property type="match status" value="1"/>
</dbReference>
<dbReference type="GO" id="GO:0003677">
    <property type="term" value="F:DNA binding"/>
    <property type="evidence" value="ECO:0007669"/>
    <property type="project" value="InterPro"/>
</dbReference>
<dbReference type="SMART" id="SM00487">
    <property type="entry name" value="DEXDc"/>
    <property type="match status" value="1"/>
</dbReference>
<dbReference type="Pfam" id="PF00717">
    <property type="entry name" value="Peptidase_S24"/>
    <property type="match status" value="1"/>
</dbReference>
<dbReference type="InterPro" id="IPR001650">
    <property type="entry name" value="Helicase_C-like"/>
</dbReference>
<keyword evidence="4" id="KW-1185">Reference proteome</keyword>
<dbReference type="Gene3D" id="3.30.870.10">
    <property type="entry name" value="Endonuclease Chain A"/>
    <property type="match status" value="1"/>
</dbReference>
<sequence length="973" mass="109286">MSALLWQGPLLTAGGASDPLFPKLVQAINHATEIEISVAFIQPSGLELLLPALEDALANGAQLSILTSDYLLITSPRALRQLLLLAERGARVRLFCCKPDTGFHMKAYIFTRSVDDEQVSGCAYIGSSNISKAALTLSHEWSLRYQFHGEAIPADYRHIREQFLAIFSHSQSLPLNEVLLADYTRRYKAQQATTKQLSMAEAEKEPEIIPNSAQQEALELLAKTRAIGYQRGLVVLATGMGKTWLAAFDVMQIGAHRALFVAHREEILQQAQRTFSWLLPAKSSGLYVGSEKNAAADLVFASVQTLSQTENLQKFAADHFDYIVIDEFHHASGRSYQAILSHFRAKFLLGLTATPERTDQADILALCDHNLVYQRNVVHGIEEGILVPFHYHGLNDPYVNYQEIPWRNGRFEPTALDSAFATQQRAKHILRHWQSLRQSRTLAFCISRRHADFMAEYFCRHGVKAAAVYQGSVLRRNEALQLLEVGKLEVVFSVDLFNEGTDLPAIDTVLMLRPTESKILFLQQLGRGLRQSPDTGKQHLVVVDFIGNHRSFLLKPATLFQDTATKKLAALMQKPPTLADGCYINFAPEVIDYMQQLARAIRNTSIEDLQQLADELGHRPSAVEFFEAGYDVAKVRKAHNSWFELVALYEKDSGFTQFVARNRQFLLRGVETTSMSKSFKMILLRAFLELDGFRNKITVQALAERSWHIIWRHPDWARQDIKADLQSEGAQSPKWLKYWLDNPIKFYCAKDQKDQQAWFRRDGDFFLINFELDVNDIEPLVALVDELIDFRLAQYAKGKGGQQNQQADNSVAILSAPVLPEKTKGPAANVLPFYPDLKIACGHFGQGSPDGAEMQTLPLHYGNLNPERHFIAPAKGNSMNGGKQPVQDGDLLLFEWVTPSSAGSISNNTMAIEQVDAAGDAHYLLREVKKQADGRYLLKATNPNYSDLEASESMRTFARLKAIIDPKDLQLTD</sequence>
<dbReference type="Gene3D" id="2.10.109.10">
    <property type="entry name" value="Umud Fragment, subunit A"/>
    <property type="match status" value="1"/>
</dbReference>
<dbReference type="InterPro" id="IPR027417">
    <property type="entry name" value="P-loop_NTPase"/>
</dbReference>
<dbReference type="Gene3D" id="3.40.50.300">
    <property type="entry name" value="P-loop containing nucleotide triphosphate hydrolases"/>
    <property type="match status" value="2"/>
</dbReference>
<feature type="domain" description="Helicase ATP-binding" evidence="1">
    <location>
        <begin position="223"/>
        <end position="373"/>
    </location>
</feature>
<name>A0A1H4FFH9_ALKAM</name>
<dbReference type="InterPro" id="IPR025202">
    <property type="entry name" value="PLD-like_dom"/>
</dbReference>
<dbReference type="InterPro" id="IPR036286">
    <property type="entry name" value="LexA/Signal_pep-like_sf"/>
</dbReference>
<dbReference type="STRING" id="152573.SAMN04488051_11016"/>
<dbReference type="GO" id="GO:0016887">
    <property type="term" value="F:ATP hydrolysis activity"/>
    <property type="evidence" value="ECO:0007669"/>
    <property type="project" value="TreeGrafter"/>
</dbReference>
<dbReference type="EMBL" id="FNRM01000010">
    <property type="protein sequence ID" value="SEA95508.1"/>
    <property type="molecule type" value="Genomic_DNA"/>
</dbReference>
<dbReference type="CDD" id="cd18032">
    <property type="entry name" value="DEXHc_RE_I_III_res"/>
    <property type="match status" value="1"/>
</dbReference>
<keyword evidence="3" id="KW-0378">Hydrolase</keyword>
<dbReference type="Pfam" id="PF04851">
    <property type="entry name" value="ResIII"/>
    <property type="match status" value="1"/>
</dbReference>
<dbReference type="PANTHER" id="PTHR47962">
    <property type="entry name" value="ATP-DEPENDENT HELICASE LHR-RELATED-RELATED"/>
    <property type="match status" value="1"/>
</dbReference>
<dbReference type="Pfam" id="PF00271">
    <property type="entry name" value="Helicase_C"/>
    <property type="match status" value="1"/>
</dbReference>
<dbReference type="SUPFAM" id="SSF56024">
    <property type="entry name" value="Phospholipase D/nuclease"/>
    <property type="match status" value="1"/>
</dbReference>
<keyword evidence="3" id="KW-0347">Helicase</keyword>
<evidence type="ECO:0000313" key="3">
    <source>
        <dbReference type="EMBL" id="SEA95508.1"/>
    </source>
</evidence>
<dbReference type="SMART" id="SM00490">
    <property type="entry name" value="HELICc"/>
    <property type="match status" value="1"/>
</dbReference>
<dbReference type="PROSITE" id="PS51194">
    <property type="entry name" value="HELICASE_CTER"/>
    <property type="match status" value="1"/>
</dbReference>
<accession>A0A1H4FFH9</accession>
<keyword evidence="3" id="KW-0547">Nucleotide-binding</keyword>
<evidence type="ECO:0000313" key="4">
    <source>
        <dbReference type="Proteomes" id="UP000198773"/>
    </source>
</evidence>
<dbReference type="InterPro" id="IPR014001">
    <property type="entry name" value="Helicase_ATP-bd"/>
</dbReference>
<reference evidence="3 4" key="1">
    <citation type="submission" date="2016-10" db="EMBL/GenBank/DDBJ databases">
        <authorList>
            <person name="de Groot N.N."/>
        </authorList>
    </citation>
    <scope>NUCLEOTIDE SEQUENCE [LARGE SCALE GENOMIC DNA]</scope>
    <source>
        <strain evidence="3 4">CGMCC 1.3430</strain>
    </source>
</reference>
<dbReference type="PROSITE" id="PS51192">
    <property type="entry name" value="HELICASE_ATP_BIND_1"/>
    <property type="match status" value="1"/>
</dbReference>
<dbReference type="InterPro" id="IPR052511">
    <property type="entry name" value="ATP-dep_Helicase"/>
</dbReference>